<keyword evidence="1" id="KW-1133">Transmembrane helix</keyword>
<feature type="transmembrane region" description="Helical" evidence="1">
    <location>
        <begin position="12"/>
        <end position="31"/>
    </location>
</feature>
<name>A0A4Y6ET05_9CAUD</name>
<accession>A0A4Y6ET05</accession>
<reference evidence="2 3" key="1">
    <citation type="submission" date="2019-04" db="EMBL/GenBank/DDBJ databases">
        <authorList>
            <person name="Bortz R.L."/>
            <person name="Baker A."/>
            <person name="Breth J.N."/>
            <person name="Jacob A."/>
            <person name="Schimel E.C."/>
            <person name="Smith C.M."/>
            <person name="Venbakkam A."/>
            <person name="Yellapragada S."/>
            <person name="Butela K.A."/>
            <person name="Garlena R.A."/>
            <person name="Russell D.A."/>
            <person name="Pope W.H."/>
            <person name="Jacobs-Sera D."/>
            <person name="Hatfull G.F."/>
        </authorList>
    </citation>
    <scope>NUCLEOTIDE SEQUENCE [LARGE SCALE GENOMIC DNA]</scope>
</reference>
<dbReference type="EMBL" id="MK801734">
    <property type="protein sequence ID" value="QDF18384.1"/>
    <property type="molecule type" value="Genomic_DNA"/>
</dbReference>
<gene>
    <name evidence="2" type="primary">64</name>
    <name evidence="2" type="ORF">SEA_LORDFARQUAAD_64</name>
</gene>
<dbReference type="Proteomes" id="UP000317164">
    <property type="component" value="Segment"/>
</dbReference>
<sequence length="174" mass="19466">MDSFFNDLSQAQATLIGAVLGAVVVAIGWWVTRPKRWGDWEAVKTDLEICQLLDDRDAELRELLKTYARVRLRRYATEETQARVNWARVVALSPVAWAGILSGVYIVSLGSGSGDWNVAIWFGGGYLAILGASLQIGVFRRFYPGGGHAKSDDEISRLHLEFERHESRNRRTSA</sequence>
<organism evidence="2 3">
    <name type="scientific">Gordonia phage LordFarquaad</name>
    <dbReference type="NCBI Taxonomy" id="2588134"/>
    <lineage>
        <taxon>Viruses</taxon>
        <taxon>Duplodnaviria</taxon>
        <taxon>Heunggongvirae</taxon>
        <taxon>Uroviricota</taxon>
        <taxon>Caudoviricetes</taxon>
        <taxon>Attisvirus</taxon>
        <taxon>Attisvirus attis</taxon>
    </lineage>
</organism>
<keyword evidence="1" id="KW-0472">Membrane</keyword>
<proteinExistence type="predicted"/>
<evidence type="ECO:0000313" key="3">
    <source>
        <dbReference type="Proteomes" id="UP000317164"/>
    </source>
</evidence>
<evidence type="ECO:0000256" key="1">
    <source>
        <dbReference type="SAM" id="Phobius"/>
    </source>
</evidence>
<evidence type="ECO:0000313" key="2">
    <source>
        <dbReference type="EMBL" id="QDF18384.1"/>
    </source>
</evidence>
<protein>
    <submittedName>
        <fullName evidence="2">Membrane protein</fullName>
    </submittedName>
</protein>
<feature type="transmembrane region" description="Helical" evidence="1">
    <location>
        <begin position="89"/>
        <end position="107"/>
    </location>
</feature>
<feature type="transmembrane region" description="Helical" evidence="1">
    <location>
        <begin position="119"/>
        <end position="139"/>
    </location>
</feature>
<keyword evidence="1" id="KW-0812">Transmembrane</keyword>